<dbReference type="CDD" id="cd05233">
    <property type="entry name" value="SDR_c"/>
    <property type="match status" value="1"/>
</dbReference>
<dbReference type="EMBL" id="FOHX01000013">
    <property type="protein sequence ID" value="SEU36220.1"/>
    <property type="molecule type" value="Genomic_DNA"/>
</dbReference>
<dbReference type="OrthoDB" id="8991930at2"/>
<dbReference type="PRINTS" id="PR00080">
    <property type="entry name" value="SDRFAMILY"/>
</dbReference>
<sequence>MSTADVSGKPLTELVSLRGRRAVVTGGARGLGKAIAARLAEAGADLLIGDLDEEQATAAAKELAERHGVRAIGAAMDVTDAAAVAAAADRAVAELGGLEIWVNNAGIFPAVPLLEMTEETWDQVFAVNARGVFIGAREAARRMSATGPGNDSDGGRGGVIVNIVSTAGFRGSAPGLAAYVGSKHAARGLTRELALELAPLGIRVLGVAPSFVPTEGNLAMAAAAGVNLDEIPPTALMLNSPIGRVGTPDDIARVALFCASDLSAFMTGSTLLADGGDTA</sequence>
<evidence type="ECO:0000256" key="1">
    <source>
        <dbReference type="ARBA" id="ARBA00006484"/>
    </source>
</evidence>
<dbReference type="PRINTS" id="PR00081">
    <property type="entry name" value="GDHRDH"/>
</dbReference>
<evidence type="ECO:0000313" key="3">
    <source>
        <dbReference type="EMBL" id="SEU36220.1"/>
    </source>
</evidence>
<dbReference type="InterPro" id="IPR036291">
    <property type="entry name" value="NAD(P)-bd_dom_sf"/>
</dbReference>
<dbReference type="PANTHER" id="PTHR24321">
    <property type="entry name" value="DEHYDROGENASES, SHORT CHAIN"/>
    <property type="match status" value="1"/>
</dbReference>
<name>A0A1I0L8M3_9ACTN</name>
<gene>
    <name evidence="3" type="ORF">SAMN05421811_113158</name>
</gene>
<dbReference type="Pfam" id="PF13561">
    <property type="entry name" value="adh_short_C2"/>
    <property type="match status" value="1"/>
</dbReference>
<dbReference type="AlphaFoldDB" id="A0A1I0L8M3"/>
<dbReference type="RefSeq" id="WP_091089357.1">
    <property type="nucleotide sequence ID" value="NZ_FOHX01000013.1"/>
</dbReference>
<dbReference type="SUPFAM" id="SSF51735">
    <property type="entry name" value="NAD(P)-binding Rossmann-fold domains"/>
    <property type="match status" value="1"/>
</dbReference>
<reference evidence="3 4" key="1">
    <citation type="submission" date="2016-10" db="EMBL/GenBank/DDBJ databases">
        <authorList>
            <person name="de Groot N.N."/>
        </authorList>
    </citation>
    <scope>NUCLEOTIDE SEQUENCE [LARGE SCALE GENOMIC DNA]</scope>
    <source>
        <strain evidence="3 4">CGMCC 4.5598</strain>
    </source>
</reference>
<keyword evidence="4" id="KW-1185">Reference proteome</keyword>
<dbReference type="STRING" id="568860.SAMN05421811_113158"/>
<organism evidence="3 4">
    <name type="scientific">Nonomuraea wenchangensis</name>
    <dbReference type="NCBI Taxonomy" id="568860"/>
    <lineage>
        <taxon>Bacteria</taxon>
        <taxon>Bacillati</taxon>
        <taxon>Actinomycetota</taxon>
        <taxon>Actinomycetes</taxon>
        <taxon>Streptosporangiales</taxon>
        <taxon>Streptosporangiaceae</taxon>
        <taxon>Nonomuraea</taxon>
    </lineage>
</organism>
<dbReference type="Gene3D" id="3.40.50.720">
    <property type="entry name" value="NAD(P)-binding Rossmann-like Domain"/>
    <property type="match status" value="1"/>
</dbReference>
<dbReference type="GO" id="GO:0016491">
    <property type="term" value="F:oxidoreductase activity"/>
    <property type="evidence" value="ECO:0007669"/>
    <property type="project" value="UniProtKB-KW"/>
</dbReference>
<evidence type="ECO:0000313" key="4">
    <source>
        <dbReference type="Proteomes" id="UP000199361"/>
    </source>
</evidence>
<dbReference type="FunFam" id="3.40.50.720:FF:000084">
    <property type="entry name" value="Short-chain dehydrogenase reductase"/>
    <property type="match status" value="1"/>
</dbReference>
<evidence type="ECO:0000256" key="2">
    <source>
        <dbReference type="ARBA" id="ARBA00023002"/>
    </source>
</evidence>
<dbReference type="InterPro" id="IPR002347">
    <property type="entry name" value="SDR_fam"/>
</dbReference>
<keyword evidence="2" id="KW-0560">Oxidoreductase</keyword>
<proteinExistence type="inferred from homology"/>
<accession>A0A1I0L8M3</accession>
<dbReference type="Proteomes" id="UP000199361">
    <property type="component" value="Unassembled WGS sequence"/>
</dbReference>
<dbReference type="PANTHER" id="PTHR24321:SF8">
    <property type="entry name" value="ESTRADIOL 17-BETA-DEHYDROGENASE 8-RELATED"/>
    <property type="match status" value="1"/>
</dbReference>
<comment type="similarity">
    <text evidence="1">Belongs to the short-chain dehydrogenases/reductases (SDR) family.</text>
</comment>
<protein>
    <submittedName>
        <fullName evidence="3">NAD(P)-dependent dehydrogenase, short-chain alcohol dehydrogenase family</fullName>
    </submittedName>
</protein>